<proteinExistence type="predicted"/>
<dbReference type="PROSITE" id="PS51257">
    <property type="entry name" value="PROKAR_LIPOPROTEIN"/>
    <property type="match status" value="1"/>
</dbReference>
<dbReference type="SUPFAM" id="SSF52833">
    <property type="entry name" value="Thioredoxin-like"/>
    <property type="match status" value="1"/>
</dbReference>
<feature type="signal peptide" evidence="1">
    <location>
        <begin position="1"/>
        <end position="21"/>
    </location>
</feature>
<dbReference type="EMBL" id="CP102453">
    <property type="protein sequence ID" value="UUX34183.1"/>
    <property type="molecule type" value="Genomic_DNA"/>
</dbReference>
<protein>
    <submittedName>
        <fullName evidence="2">Thioredoxin family protein</fullName>
    </submittedName>
</protein>
<accession>A0ABY5P702</accession>
<keyword evidence="1" id="KW-0732">Signal</keyword>
<gene>
    <name evidence="2" type="ORF">NRE15_00500</name>
</gene>
<evidence type="ECO:0000313" key="3">
    <source>
        <dbReference type="Proteomes" id="UP001315967"/>
    </source>
</evidence>
<dbReference type="RefSeq" id="WP_313793686.1">
    <property type="nucleotide sequence ID" value="NZ_CP102453.1"/>
</dbReference>
<name>A0ABY5P702_9LACT</name>
<reference evidence="2 3" key="1">
    <citation type="submission" date="2022-08" db="EMBL/GenBank/DDBJ databases">
        <title>Aerococcaceae sp. nov isolated from spoiled eye mask.</title>
        <authorList>
            <person name="Zhou G."/>
            <person name="Xie X.-B."/>
            <person name="Shi Q.-S."/>
            <person name="Wang Y.-S."/>
            <person name="Wen X."/>
            <person name="Peng H."/>
            <person name="Yang X.-J."/>
            <person name="Tao H.-B."/>
            <person name="Huang X.-M."/>
        </authorList>
    </citation>
    <scope>NUCLEOTIDE SEQUENCE [LARGE SCALE GENOMIC DNA]</scope>
    <source>
        <strain evidence="3">DM20194951</strain>
    </source>
</reference>
<dbReference type="InterPro" id="IPR036249">
    <property type="entry name" value="Thioredoxin-like_sf"/>
</dbReference>
<feature type="chain" id="PRO_5045583006" evidence="1">
    <location>
        <begin position="22"/>
        <end position="201"/>
    </location>
</feature>
<dbReference type="InterPro" id="IPR046698">
    <property type="entry name" value="PedC-like"/>
</dbReference>
<dbReference type="CDD" id="cd02947">
    <property type="entry name" value="TRX_family"/>
    <property type="match status" value="1"/>
</dbReference>
<dbReference type="Pfam" id="PF20207">
    <property type="entry name" value="DUF6568"/>
    <property type="match status" value="1"/>
</dbReference>
<keyword evidence="3" id="KW-1185">Reference proteome</keyword>
<dbReference type="Proteomes" id="UP001315967">
    <property type="component" value="Chromosome"/>
</dbReference>
<evidence type="ECO:0000313" key="2">
    <source>
        <dbReference type="EMBL" id="UUX34183.1"/>
    </source>
</evidence>
<dbReference type="Gene3D" id="3.40.30.10">
    <property type="entry name" value="Glutaredoxin"/>
    <property type="match status" value="1"/>
</dbReference>
<sequence length="201" mass="22482">MKLVKSLGIIFISALVLTACGNNSEEQGLIDTIQETVSSTSRLDASITIDESAAFLSMEASEKESVYESLDAIIMDTEMIHNIADYSMISEIESEAAYLDFISTTDESPKVIYLGFNECPYCVVFTPKINQLAEEIDVPIYFYNTQTRQNDDNFVDAMSNYNVSTVPHAFIVDKGKPIQFINHKSSMEAIEAFFQYAKSLQ</sequence>
<organism evidence="2 3">
    <name type="scientific">Fundicoccus culcitae</name>
    <dbReference type="NCBI Taxonomy" id="2969821"/>
    <lineage>
        <taxon>Bacteria</taxon>
        <taxon>Bacillati</taxon>
        <taxon>Bacillota</taxon>
        <taxon>Bacilli</taxon>
        <taxon>Lactobacillales</taxon>
        <taxon>Aerococcaceae</taxon>
        <taxon>Fundicoccus</taxon>
    </lineage>
</organism>
<evidence type="ECO:0000256" key="1">
    <source>
        <dbReference type="SAM" id="SignalP"/>
    </source>
</evidence>